<keyword evidence="3" id="KW-0963">Cytoplasm</keyword>
<evidence type="ECO:0000256" key="6">
    <source>
        <dbReference type="ARBA" id="ARBA00022840"/>
    </source>
</evidence>
<evidence type="ECO:0000313" key="14">
    <source>
        <dbReference type="EMBL" id="CAE0232666.1"/>
    </source>
</evidence>
<evidence type="ECO:0000256" key="7">
    <source>
        <dbReference type="ARBA" id="ARBA00022917"/>
    </source>
</evidence>
<proteinExistence type="inferred from homology"/>
<reference evidence="14" key="1">
    <citation type="submission" date="2021-01" db="EMBL/GenBank/DDBJ databases">
        <authorList>
            <person name="Corre E."/>
            <person name="Pelletier E."/>
            <person name="Niang G."/>
            <person name="Scheremetjew M."/>
            <person name="Finn R."/>
            <person name="Kale V."/>
            <person name="Holt S."/>
            <person name="Cochrane G."/>
            <person name="Meng A."/>
            <person name="Brown T."/>
            <person name="Cohen L."/>
        </authorList>
    </citation>
    <scope>NUCLEOTIDE SEQUENCE</scope>
    <source>
        <strain evidence="14">Ras09</strain>
    </source>
</reference>
<dbReference type="Gene3D" id="1.10.730.10">
    <property type="entry name" value="Isoleucyl-tRNA Synthetase, Domain 1"/>
    <property type="match status" value="1"/>
</dbReference>
<evidence type="ECO:0000256" key="3">
    <source>
        <dbReference type="ARBA" id="ARBA00022490"/>
    </source>
</evidence>
<dbReference type="GO" id="GO:0005829">
    <property type="term" value="C:cytosol"/>
    <property type="evidence" value="ECO:0007669"/>
    <property type="project" value="TreeGrafter"/>
</dbReference>
<evidence type="ECO:0000256" key="2">
    <source>
        <dbReference type="ARBA" id="ARBA00013169"/>
    </source>
</evidence>
<dbReference type="PANTHER" id="PTHR11946">
    <property type="entry name" value="VALYL-TRNA SYNTHETASES"/>
    <property type="match status" value="1"/>
</dbReference>
<dbReference type="InterPro" id="IPR002300">
    <property type="entry name" value="aa-tRNA-synth_Ia"/>
</dbReference>
<dbReference type="FunFam" id="3.40.50.620:FF:000078">
    <property type="entry name" value="Valine--tRNA ligase, mitochondrial"/>
    <property type="match status" value="1"/>
</dbReference>
<organism evidence="14">
    <name type="scientific">Strombidium rassoulzadegani</name>
    <dbReference type="NCBI Taxonomy" id="1082188"/>
    <lineage>
        <taxon>Eukaryota</taxon>
        <taxon>Sar</taxon>
        <taxon>Alveolata</taxon>
        <taxon>Ciliophora</taxon>
        <taxon>Intramacronucleata</taxon>
        <taxon>Spirotrichea</taxon>
        <taxon>Oligotrichia</taxon>
        <taxon>Strombidiidae</taxon>
        <taxon>Strombidium</taxon>
    </lineage>
</organism>
<dbReference type="Pfam" id="PF08264">
    <property type="entry name" value="Anticodon_1"/>
    <property type="match status" value="1"/>
</dbReference>
<name>A0A7S3CQ54_9SPIT</name>
<evidence type="ECO:0000256" key="8">
    <source>
        <dbReference type="ARBA" id="ARBA00023146"/>
    </source>
</evidence>
<dbReference type="InterPro" id="IPR014729">
    <property type="entry name" value="Rossmann-like_a/b/a_fold"/>
</dbReference>
<dbReference type="PRINTS" id="PR00986">
    <property type="entry name" value="TRNASYNTHVAL"/>
</dbReference>
<feature type="domain" description="Valyl-tRNA synthetase tRNA-binding arm" evidence="13">
    <location>
        <begin position="538"/>
        <end position="602"/>
    </location>
</feature>
<dbReference type="Pfam" id="PF10458">
    <property type="entry name" value="Val_tRNA-synt_C"/>
    <property type="match status" value="1"/>
</dbReference>
<comment type="similarity">
    <text evidence="1">Belongs to the class-I aminoacyl-tRNA synthetase family.</text>
</comment>
<dbReference type="InterPro" id="IPR037118">
    <property type="entry name" value="Val-tRNA_synth_C_sf"/>
</dbReference>
<keyword evidence="6" id="KW-0067">ATP-binding</keyword>
<dbReference type="FunFam" id="1.10.730.10:FF:000009">
    <property type="entry name" value="Valine--tRNA ligase, mitochondrial"/>
    <property type="match status" value="1"/>
</dbReference>
<dbReference type="InterPro" id="IPR013155">
    <property type="entry name" value="M/V/L/I-tRNA-synth_anticd-bd"/>
</dbReference>
<dbReference type="InterPro" id="IPR002303">
    <property type="entry name" value="Valyl-tRNA_ligase"/>
</dbReference>
<keyword evidence="7" id="KW-0648">Protein biosynthesis</keyword>
<dbReference type="EC" id="6.1.1.9" evidence="2"/>
<keyword evidence="8" id="KW-0030">Aminoacyl-tRNA synthetase</keyword>
<dbReference type="InterPro" id="IPR019499">
    <property type="entry name" value="Val-tRNA_synth_tRNA-bd"/>
</dbReference>
<dbReference type="GO" id="GO:0005524">
    <property type="term" value="F:ATP binding"/>
    <property type="evidence" value="ECO:0007669"/>
    <property type="project" value="UniProtKB-KW"/>
</dbReference>
<comment type="catalytic activity">
    <reaction evidence="10">
        <text>tRNA(Val) + L-valine + ATP = L-valyl-tRNA(Val) + AMP + diphosphate</text>
        <dbReference type="Rhea" id="RHEA:10704"/>
        <dbReference type="Rhea" id="RHEA-COMP:9672"/>
        <dbReference type="Rhea" id="RHEA-COMP:9708"/>
        <dbReference type="ChEBI" id="CHEBI:30616"/>
        <dbReference type="ChEBI" id="CHEBI:33019"/>
        <dbReference type="ChEBI" id="CHEBI:57762"/>
        <dbReference type="ChEBI" id="CHEBI:78442"/>
        <dbReference type="ChEBI" id="CHEBI:78537"/>
        <dbReference type="ChEBI" id="CHEBI:456215"/>
        <dbReference type="EC" id="6.1.1.9"/>
    </reaction>
</comment>
<dbReference type="SUPFAM" id="SSF46589">
    <property type="entry name" value="tRNA-binding arm"/>
    <property type="match status" value="1"/>
</dbReference>
<dbReference type="GO" id="GO:0006438">
    <property type="term" value="P:valyl-tRNA aminoacylation"/>
    <property type="evidence" value="ECO:0007669"/>
    <property type="project" value="InterPro"/>
</dbReference>
<evidence type="ECO:0000256" key="4">
    <source>
        <dbReference type="ARBA" id="ARBA00022598"/>
    </source>
</evidence>
<dbReference type="EMBL" id="HBIA01008687">
    <property type="protein sequence ID" value="CAE0232666.1"/>
    <property type="molecule type" value="Transcribed_RNA"/>
</dbReference>
<dbReference type="InterPro" id="IPR010978">
    <property type="entry name" value="tRNA-bd_arm"/>
</dbReference>
<dbReference type="InterPro" id="IPR033705">
    <property type="entry name" value="Anticodon_Ia_Val"/>
</dbReference>
<dbReference type="InterPro" id="IPR009080">
    <property type="entry name" value="tRNAsynth_Ia_anticodon-bd"/>
</dbReference>
<sequence length="606" mass="69581">MRLGLCSRSNDIIEPYLKPQWYVDCKDMAKRSVDAVKNKELKIVPESHERTWFNWLENIQDWCISRQLWWGHRIPVYLVTIPGLIDHPDTNNNDHYVVGRNEEEARLTAAKKFNVEPSKIKLVQDEDVLDTWFSSGLFPFSTLGWPDCNEDDLKAFFPGDLLETGHDILFFWVARMVMMSLELTDKLPFHTVFLHPMVRDEEGGKMSKSKGNVIDPLEVIDSCNLDVLLQKLYDSNLPESEIKKTVVQKTKEFPNGIPECGTDALRFSLLNYMIQSNINLDVKRVVGYRNFCNKLWNINKFALSNFSQDFQPEAKGVEGLKLSLSDKWIITKLSKLIEQTNERFDNYDFGYMVQGLYDFWLKELADFYIEAIKPVMKSEDPEAKKAALNTLYVCLDSGLRMLHPPMPFLTEELFQRLPHRKGEAPESICIAPYPTKLVSFAKDNVEENVVQLQSIVSKFRSQFAALNLAKSANPDIFIQVSNPALKQVLEQETAVIQSLVRSGVTKVVAAGEPEPKGCLKTFVNEHVTVFVKVVGLIDINLEISRVDKRNAQLQDLMEKLNKKITMKGYEQKVPEKVRQENLEKLQGYQQELDANNKSIGDLKKFL</sequence>
<dbReference type="CDD" id="cd07962">
    <property type="entry name" value="Anticodon_Ia_Val"/>
    <property type="match status" value="1"/>
</dbReference>
<evidence type="ECO:0000256" key="5">
    <source>
        <dbReference type="ARBA" id="ARBA00022741"/>
    </source>
</evidence>
<evidence type="ECO:0000256" key="9">
    <source>
        <dbReference type="ARBA" id="ARBA00029936"/>
    </source>
</evidence>
<feature type="domain" description="Aminoacyl-tRNA synthetase class Ia" evidence="11">
    <location>
        <begin position="10"/>
        <end position="280"/>
    </location>
</feature>
<accession>A0A7S3CQ54</accession>
<keyword evidence="5" id="KW-0547">Nucleotide-binding</keyword>
<dbReference type="SUPFAM" id="SSF47323">
    <property type="entry name" value="Anticodon-binding domain of a subclass of class I aminoacyl-tRNA synthetases"/>
    <property type="match status" value="1"/>
</dbReference>
<protein>
    <recommendedName>
        <fullName evidence="2">valine--tRNA ligase</fullName>
        <ecNumber evidence="2">6.1.1.9</ecNumber>
    </recommendedName>
    <alternativeName>
        <fullName evidence="9">Valyl-tRNA synthetase</fullName>
    </alternativeName>
</protein>
<dbReference type="GO" id="GO:0004832">
    <property type="term" value="F:valine-tRNA ligase activity"/>
    <property type="evidence" value="ECO:0007669"/>
    <property type="project" value="UniProtKB-EC"/>
</dbReference>
<gene>
    <name evidence="14" type="ORF">SRAS04492_LOCUS4464</name>
</gene>
<dbReference type="SUPFAM" id="SSF52374">
    <property type="entry name" value="Nucleotidylyl transferase"/>
    <property type="match status" value="1"/>
</dbReference>
<dbReference type="Gene3D" id="1.10.287.380">
    <property type="entry name" value="Valyl-tRNA synthetase, C-terminal domain"/>
    <property type="match status" value="1"/>
</dbReference>
<dbReference type="PANTHER" id="PTHR11946:SF109">
    <property type="entry name" value="VALINE--TRNA LIGASE"/>
    <property type="match status" value="1"/>
</dbReference>
<evidence type="ECO:0000256" key="1">
    <source>
        <dbReference type="ARBA" id="ARBA00005594"/>
    </source>
</evidence>
<feature type="domain" description="Methionyl/Valyl/Leucyl/Isoleucyl-tRNA synthetase anticodon-binding" evidence="12">
    <location>
        <begin position="326"/>
        <end position="472"/>
    </location>
</feature>
<evidence type="ECO:0000259" key="11">
    <source>
        <dbReference type="Pfam" id="PF00133"/>
    </source>
</evidence>
<dbReference type="AlphaFoldDB" id="A0A7S3CQ54"/>
<evidence type="ECO:0000256" key="10">
    <source>
        <dbReference type="ARBA" id="ARBA00047552"/>
    </source>
</evidence>
<dbReference type="Pfam" id="PF00133">
    <property type="entry name" value="tRNA-synt_1"/>
    <property type="match status" value="1"/>
</dbReference>
<evidence type="ECO:0000259" key="13">
    <source>
        <dbReference type="Pfam" id="PF10458"/>
    </source>
</evidence>
<evidence type="ECO:0000259" key="12">
    <source>
        <dbReference type="Pfam" id="PF08264"/>
    </source>
</evidence>
<keyword evidence="4" id="KW-0436">Ligase</keyword>
<dbReference type="Gene3D" id="3.40.50.620">
    <property type="entry name" value="HUPs"/>
    <property type="match status" value="1"/>
</dbReference>